<feature type="domain" description="DUF6598" evidence="1">
    <location>
        <begin position="45"/>
        <end position="114"/>
    </location>
</feature>
<reference evidence="2" key="1">
    <citation type="submission" date="2019-03" db="EMBL/GenBank/DDBJ databases">
        <title>WGS assembly of Setaria viridis.</title>
        <authorList>
            <person name="Huang P."/>
            <person name="Jenkins J."/>
            <person name="Grimwood J."/>
            <person name="Barry K."/>
            <person name="Healey A."/>
            <person name="Mamidi S."/>
            <person name="Sreedasyam A."/>
            <person name="Shu S."/>
            <person name="Feldman M."/>
            <person name="Wu J."/>
            <person name="Yu Y."/>
            <person name="Chen C."/>
            <person name="Johnson J."/>
            <person name="Rokhsar D."/>
            <person name="Baxter I."/>
            <person name="Schmutz J."/>
            <person name="Brutnell T."/>
            <person name="Kellogg E."/>
        </authorList>
    </citation>
    <scope>NUCLEOTIDE SEQUENCE [LARGE SCALE GENOMIC DNA]</scope>
</reference>
<dbReference type="OMA" id="YGRFTAT"/>
<evidence type="ECO:0000259" key="1">
    <source>
        <dbReference type="Pfam" id="PF20241"/>
    </source>
</evidence>
<proteinExistence type="predicted"/>
<dbReference type="EMBL" id="CM016558">
    <property type="protein sequence ID" value="TKW04845.1"/>
    <property type="molecule type" value="Genomic_DNA"/>
</dbReference>
<dbReference type="AlphaFoldDB" id="A0A4U6TTI6"/>
<gene>
    <name evidence="2" type="ORF">SEVIR_7G136500v2</name>
</gene>
<keyword evidence="3" id="KW-1185">Reference proteome</keyword>
<dbReference type="PANTHER" id="PTHR33065:SF153">
    <property type="entry name" value="DUF6598 DOMAIN-CONTAINING PROTEIN"/>
    <property type="match status" value="1"/>
</dbReference>
<sequence>MQNPYLVLRGSVRGVMFGDLVVFEVLLYVRGTTESDDRELSQLAPWFSTLDFKLGYIVSSMEATISVQVIFGLSPDGFYGRFTATSAGIDEEFVLLDSKDEKVSISGESYKRLRISVKAWQGGSLLGWNGFHTNGKGNKLPNT</sequence>
<dbReference type="InterPro" id="IPR046533">
    <property type="entry name" value="DUF6598"/>
</dbReference>
<protein>
    <recommendedName>
        <fullName evidence="1">DUF6598 domain-containing protein</fullName>
    </recommendedName>
</protein>
<dbReference type="Proteomes" id="UP000298652">
    <property type="component" value="Chromosome 7"/>
</dbReference>
<accession>A0A4U6TTI6</accession>
<evidence type="ECO:0000313" key="3">
    <source>
        <dbReference type="Proteomes" id="UP000298652"/>
    </source>
</evidence>
<organism evidence="2 3">
    <name type="scientific">Setaria viridis</name>
    <name type="common">Green bristlegrass</name>
    <name type="synonym">Setaria italica subsp. viridis</name>
    <dbReference type="NCBI Taxonomy" id="4556"/>
    <lineage>
        <taxon>Eukaryota</taxon>
        <taxon>Viridiplantae</taxon>
        <taxon>Streptophyta</taxon>
        <taxon>Embryophyta</taxon>
        <taxon>Tracheophyta</taxon>
        <taxon>Spermatophyta</taxon>
        <taxon>Magnoliopsida</taxon>
        <taxon>Liliopsida</taxon>
        <taxon>Poales</taxon>
        <taxon>Poaceae</taxon>
        <taxon>PACMAD clade</taxon>
        <taxon>Panicoideae</taxon>
        <taxon>Panicodae</taxon>
        <taxon>Paniceae</taxon>
        <taxon>Cenchrinae</taxon>
        <taxon>Setaria</taxon>
    </lineage>
</organism>
<dbReference type="Gramene" id="TKW04845">
    <property type="protein sequence ID" value="TKW04845"/>
    <property type="gene ID" value="SEVIR_7G136500v2"/>
</dbReference>
<evidence type="ECO:0000313" key="2">
    <source>
        <dbReference type="EMBL" id="TKW04845.1"/>
    </source>
</evidence>
<dbReference type="PANTHER" id="PTHR33065">
    <property type="entry name" value="OS07G0486400 PROTEIN"/>
    <property type="match status" value="1"/>
</dbReference>
<name>A0A4U6TTI6_SETVI</name>
<dbReference type="Pfam" id="PF20241">
    <property type="entry name" value="DUF6598"/>
    <property type="match status" value="1"/>
</dbReference>